<keyword evidence="4 10" id="KW-0812">Transmembrane</keyword>
<evidence type="ECO:0000313" key="13">
    <source>
        <dbReference type="EMBL" id="MCT7361148.1"/>
    </source>
</evidence>
<evidence type="ECO:0000256" key="10">
    <source>
        <dbReference type="RuleBase" id="RU003376"/>
    </source>
</evidence>
<dbReference type="Gene3D" id="1.10.287.70">
    <property type="match status" value="1"/>
</dbReference>
<dbReference type="EMBL" id="JAOANI010000032">
    <property type="protein sequence ID" value="MCT7361148.1"/>
    <property type="molecule type" value="Genomic_DNA"/>
</dbReference>
<evidence type="ECO:0000256" key="2">
    <source>
        <dbReference type="ARBA" id="ARBA00010581"/>
    </source>
</evidence>
<comment type="caution">
    <text evidence="13">The sequence shown here is derived from an EMBL/GenBank/DDBJ whole genome shotgun (WGS) entry which is preliminary data.</text>
</comment>
<evidence type="ECO:0000256" key="5">
    <source>
        <dbReference type="ARBA" id="ARBA00022967"/>
    </source>
</evidence>
<feature type="transmembrane region" description="Helical" evidence="11">
    <location>
        <begin position="12"/>
        <end position="32"/>
    </location>
</feature>
<feature type="transmembrane region" description="Helical" evidence="11">
    <location>
        <begin position="38"/>
        <end position="60"/>
    </location>
</feature>
<proteinExistence type="inferred from homology"/>
<sequence>MSGSYYVPASSKWPILMVVVLAFLAIGAASSLSFGHGFGLFIAGLVGVFVMMFVWFRDVIHESRSGLYDAQMDRSFRMGMAWFIFSEIMFFAAFFGALFYIRVFALPWLDGEGAKGISALLWPDFSASWPLLKTPSDAFSGPVDVVDPWHLPLLNTLLLVSSSITLTIAHHGVKKDQRNKAKLWLFLTLILGFSFLIVQGIEYVEAYTRLGLTLQAGVYGGTFFLLTGFHGAHVTLGACVLTVMFVRLWRGHFSPRSHFGFEAASWYWHFVDVVWLGLFIFVYVV</sequence>
<gene>
    <name evidence="13" type="ORF">NYR02_19175</name>
</gene>
<dbReference type="EC" id="7.1.1.9" evidence="3"/>
<dbReference type="InterPro" id="IPR024791">
    <property type="entry name" value="Cyt_c/ubiquinol_Oxase_su3"/>
</dbReference>
<comment type="subcellular location">
    <subcellularLocation>
        <location evidence="10">Cell membrane</location>
        <topology evidence="10">Multi-pass membrane protein</topology>
    </subcellularLocation>
    <subcellularLocation>
        <location evidence="1">Membrane</location>
        <topology evidence="1">Multi-pass membrane protein</topology>
    </subcellularLocation>
</comment>
<dbReference type="PROSITE" id="PS50253">
    <property type="entry name" value="COX3"/>
    <property type="match status" value="1"/>
</dbReference>
<evidence type="ECO:0000256" key="6">
    <source>
        <dbReference type="ARBA" id="ARBA00022989"/>
    </source>
</evidence>
<reference evidence="13" key="1">
    <citation type="journal article" date="2022" name="Front. Microbiol.">
        <title>Genome-based taxonomic rearrangement of Oceanobacter-related bacteria including the description of Thalassolituus hydrocarbonoclasticus sp. nov. and Thalassolituus pacificus sp. nov. and emended description of the genus Thalassolituus.</title>
        <authorList>
            <person name="Dong C."/>
            <person name="Wei L."/>
            <person name="Wang J."/>
            <person name="Lai Q."/>
            <person name="Huang Z."/>
            <person name="Shao Z."/>
        </authorList>
    </citation>
    <scope>NUCLEOTIDE SEQUENCE</scope>
    <source>
        <strain evidence="13">59MF3M-4</strain>
    </source>
</reference>
<feature type="transmembrane region" description="Helical" evidence="11">
    <location>
        <begin position="181"/>
        <end position="201"/>
    </location>
</feature>
<evidence type="ECO:0000256" key="7">
    <source>
        <dbReference type="ARBA" id="ARBA00023136"/>
    </source>
</evidence>
<dbReference type="GO" id="GO:0004129">
    <property type="term" value="F:cytochrome-c oxidase activity"/>
    <property type="evidence" value="ECO:0007669"/>
    <property type="project" value="UniProtKB-EC"/>
</dbReference>
<dbReference type="Pfam" id="PF00510">
    <property type="entry name" value="COX3"/>
    <property type="match status" value="2"/>
</dbReference>
<dbReference type="RefSeq" id="WP_260977974.1">
    <property type="nucleotide sequence ID" value="NZ_JAOANI010000032.1"/>
</dbReference>
<dbReference type="InterPro" id="IPR000298">
    <property type="entry name" value="Cyt_c_oxidase-like_su3"/>
</dbReference>
<feature type="transmembrane region" description="Helical" evidence="11">
    <location>
        <begin position="221"/>
        <end position="246"/>
    </location>
</feature>
<dbReference type="PANTHER" id="PTHR11403:SF7">
    <property type="entry name" value="CYTOCHROME C OXIDASE SUBUNIT 3"/>
    <property type="match status" value="1"/>
</dbReference>
<dbReference type="SUPFAM" id="SSF81452">
    <property type="entry name" value="Cytochrome c oxidase subunit III-like"/>
    <property type="match status" value="1"/>
</dbReference>
<feature type="transmembrane region" description="Helical" evidence="11">
    <location>
        <begin position="149"/>
        <end position="169"/>
    </location>
</feature>
<dbReference type="InterPro" id="IPR033945">
    <property type="entry name" value="Cyt_c_oxase_su3_dom"/>
</dbReference>
<keyword evidence="6 11" id="KW-1133">Transmembrane helix</keyword>
<protein>
    <recommendedName>
        <fullName evidence="3">cytochrome-c oxidase</fullName>
        <ecNumber evidence="3">7.1.1.9</ecNumber>
    </recommendedName>
    <alternativeName>
        <fullName evidence="8">Cytochrome aa3 subunit 3</fullName>
    </alternativeName>
    <alternativeName>
        <fullName evidence="9">Cytochrome c oxidase polypeptide III</fullName>
    </alternativeName>
</protein>
<feature type="domain" description="Heme-copper oxidase subunit III family profile" evidence="12">
    <location>
        <begin position="1"/>
        <end position="285"/>
    </location>
</feature>
<dbReference type="Gene3D" id="1.20.120.80">
    <property type="entry name" value="Cytochrome c oxidase, subunit III, four-helix bundle"/>
    <property type="match status" value="1"/>
</dbReference>
<organism evidence="13 14">
    <name type="scientific">Thalassolituus pacificus</name>
    <dbReference type="NCBI Taxonomy" id="2975440"/>
    <lineage>
        <taxon>Bacteria</taxon>
        <taxon>Pseudomonadati</taxon>
        <taxon>Pseudomonadota</taxon>
        <taxon>Gammaproteobacteria</taxon>
        <taxon>Oceanospirillales</taxon>
        <taxon>Oceanospirillaceae</taxon>
        <taxon>Thalassolituus</taxon>
    </lineage>
</organism>
<evidence type="ECO:0000256" key="4">
    <source>
        <dbReference type="ARBA" id="ARBA00022692"/>
    </source>
</evidence>
<feature type="transmembrane region" description="Helical" evidence="11">
    <location>
        <begin position="266"/>
        <end position="284"/>
    </location>
</feature>
<evidence type="ECO:0000256" key="9">
    <source>
        <dbReference type="ARBA" id="ARBA00031625"/>
    </source>
</evidence>
<keyword evidence="14" id="KW-1185">Reference proteome</keyword>
<name>A0A9X2WJ17_9GAMM</name>
<reference evidence="13" key="2">
    <citation type="submission" date="2022-08" db="EMBL/GenBank/DDBJ databases">
        <authorList>
            <person name="Dong C."/>
        </authorList>
    </citation>
    <scope>NUCLEOTIDE SEQUENCE</scope>
    <source>
        <strain evidence="13">59MF3M-4</strain>
    </source>
</reference>
<keyword evidence="7 11" id="KW-0472">Membrane</keyword>
<evidence type="ECO:0000256" key="3">
    <source>
        <dbReference type="ARBA" id="ARBA00012949"/>
    </source>
</evidence>
<keyword evidence="5" id="KW-1278">Translocase</keyword>
<dbReference type="InterPro" id="IPR035973">
    <property type="entry name" value="Cyt_c_oxidase_su3-like_sf"/>
</dbReference>
<dbReference type="Proteomes" id="UP001147830">
    <property type="component" value="Unassembled WGS sequence"/>
</dbReference>
<comment type="similarity">
    <text evidence="2 10">Belongs to the cytochrome c oxidase subunit 3 family.</text>
</comment>
<evidence type="ECO:0000256" key="1">
    <source>
        <dbReference type="ARBA" id="ARBA00004141"/>
    </source>
</evidence>
<dbReference type="GO" id="GO:0019646">
    <property type="term" value="P:aerobic electron transport chain"/>
    <property type="evidence" value="ECO:0007669"/>
    <property type="project" value="InterPro"/>
</dbReference>
<dbReference type="InterPro" id="IPR013833">
    <property type="entry name" value="Cyt_c_oxidase_su3_a-hlx"/>
</dbReference>
<accession>A0A9X2WJ17</accession>
<dbReference type="PANTHER" id="PTHR11403">
    <property type="entry name" value="CYTOCHROME C OXIDASE SUBUNIT III"/>
    <property type="match status" value="1"/>
</dbReference>
<evidence type="ECO:0000313" key="14">
    <source>
        <dbReference type="Proteomes" id="UP001147830"/>
    </source>
</evidence>
<dbReference type="AlphaFoldDB" id="A0A9X2WJ17"/>
<evidence type="ECO:0000259" key="12">
    <source>
        <dbReference type="PROSITE" id="PS50253"/>
    </source>
</evidence>
<evidence type="ECO:0000256" key="8">
    <source>
        <dbReference type="ARBA" id="ARBA00031400"/>
    </source>
</evidence>
<evidence type="ECO:0000256" key="11">
    <source>
        <dbReference type="SAM" id="Phobius"/>
    </source>
</evidence>
<dbReference type="CDD" id="cd01665">
    <property type="entry name" value="Cyt_c_Oxidase_III"/>
    <property type="match status" value="1"/>
</dbReference>
<dbReference type="GO" id="GO:0005886">
    <property type="term" value="C:plasma membrane"/>
    <property type="evidence" value="ECO:0007669"/>
    <property type="project" value="UniProtKB-SubCell"/>
</dbReference>
<feature type="transmembrane region" description="Helical" evidence="11">
    <location>
        <begin position="81"/>
        <end position="101"/>
    </location>
</feature>
<dbReference type="FunFam" id="1.20.120.80:FF:000003">
    <property type="entry name" value="Cytochrome c oxidase subunit 3"/>
    <property type="match status" value="1"/>
</dbReference>